<evidence type="ECO:0000256" key="1">
    <source>
        <dbReference type="ARBA" id="ARBA00001911"/>
    </source>
</evidence>
<name>E1QT36_VULDI</name>
<dbReference type="InterPro" id="IPR030960">
    <property type="entry name" value="DHQS/DOIS_N"/>
</dbReference>
<organism evidence="9 10">
    <name type="scientific">Vulcanisaeta distributa (strain DSM 14429 / JCM 11212 / NBRC 100878 / IC-017)</name>
    <dbReference type="NCBI Taxonomy" id="572478"/>
    <lineage>
        <taxon>Archaea</taxon>
        <taxon>Thermoproteota</taxon>
        <taxon>Thermoprotei</taxon>
        <taxon>Thermoproteales</taxon>
        <taxon>Thermoproteaceae</taxon>
        <taxon>Vulcanisaeta</taxon>
    </lineage>
</organism>
<dbReference type="GO" id="GO:0003856">
    <property type="term" value="F:3-dehydroquinate synthase activity"/>
    <property type="evidence" value="ECO:0007669"/>
    <property type="project" value="UniProtKB-EC"/>
</dbReference>
<accession>E1QT36</accession>
<dbReference type="GeneID" id="9751133"/>
<proteinExistence type="predicted"/>
<dbReference type="InterPro" id="IPR030963">
    <property type="entry name" value="DHQ_synth_fam"/>
</dbReference>
<feature type="domain" description="3-dehydroquinate synthase C-terminal" evidence="8">
    <location>
        <begin position="168"/>
        <end position="309"/>
    </location>
</feature>
<sequence>MREFTYRSRDGDVKVLINIDHGEALERITKDYTGCVVYASGNIANRVKATCPVIPIVDGEEGKSIETALGIVRSAHEVGIDRDGLFIGVGGGSVLDVVGFSASIYLRGVDYVNVPTTMLSMVDASLGGKTGVNALGLKNVIGVIRQPRYIIIDLSFLDSLPMPNYLDGFAEVIKYGVTMDRELLNGVMGNADGLINRDRALLEDVIYKSLRDKASIVEVDELDKSGVRAVLNYGHTVGHAIESATNFSVSHGKAVALGMVCEARVGVRLGYTPRDVPNLLMNALSMFNLINEVDVDVNKLVGAMLRDKKRSGDFIKLPVVIDVGRWDVVRVGIKELTELVISECRSMP</sequence>
<evidence type="ECO:0000259" key="7">
    <source>
        <dbReference type="Pfam" id="PF01761"/>
    </source>
</evidence>
<evidence type="ECO:0000256" key="4">
    <source>
        <dbReference type="ARBA" id="ARBA00023027"/>
    </source>
</evidence>
<keyword evidence="6" id="KW-0170">Cobalt</keyword>
<dbReference type="SUPFAM" id="SSF56796">
    <property type="entry name" value="Dehydroquinate synthase-like"/>
    <property type="match status" value="1"/>
</dbReference>
<dbReference type="HOGENOM" id="CLU_001201_0_1_2"/>
<dbReference type="EMBL" id="CP002100">
    <property type="protein sequence ID" value="ADN49628.1"/>
    <property type="molecule type" value="Genomic_DNA"/>
</dbReference>
<protein>
    <submittedName>
        <fullName evidence="9">3-dehydroquinate synthase</fullName>
        <ecNumber evidence="9">4.2.3.4</ecNumber>
    </submittedName>
</protein>
<dbReference type="CDD" id="cd08195">
    <property type="entry name" value="DHQS"/>
    <property type="match status" value="1"/>
</dbReference>
<keyword evidence="10" id="KW-1185">Reference proteome</keyword>
<evidence type="ECO:0000313" key="9">
    <source>
        <dbReference type="EMBL" id="ADN49628.1"/>
    </source>
</evidence>
<dbReference type="eggNOG" id="arCOG00983">
    <property type="taxonomic scope" value="Archaea"/>
</dbReference>
<gene>
    <name evidence="9" type="ordered locus">Vdis_0216</name>
</gene>
<comment type="cofactor">
    <cofactor evidence="1">
        <name>NAD(+)</name>
        <dbReference type="ChEBI" id="CHEBI:57540"/>
    </cofactor>
</comment>
<evidence type="ECO:0000313" key="10">
    <source>
        <dbReference type="Proteomes" id="UP000006681"/>
    </source>
</evidence>
<dbReference type="Proteomes" id="UP000006681">
    <property type="component" value="Chromosome"/>
</dbReference>
<evidence type="ECO:0000256" key="5">
    <source>
        <dbReference type="ARBA" id="ARBA00023239"/>
    </source>
</evidence>
<dbReference type="PIRSF" id="PIRSF001455">
    <property type="entry name" value="DHQ_synth"/>
    <property type="match status" value="1"/>
</dbReference>
<dbReference type="Pfam" id="PF24621">
    <property type="entry name" value="DHQS_C"/>
    <property type="match status" value="1"/>
</dbReference>
<dbReference type="AlphaFoldDB" id="E1QT36"/>
<dbReference type="PANTHER" id="PTHR43622">
    <property type="entry name" value="3-DEHYDROQUINATE SYNTHASE"/>
    <property type="match status" value="1"/>
</dbReference>
<dbReference type="Pfam" id="PF01761">
    <property type="entry name" value="DHQ_synthase"/>
    <property type="match status" value="1"/>
</dbReference>
<evidence type="ECO:0000256" key="3">
    <source>
        <dbReference type="ARBA" id="ARBA00022723"/>
    </source>
</evidence>
<evidence type="ECO:0000256" key="6">
    <source>
        <dbReference type="ARBA" id="ARBA00023285"/>
    </source>
</evidence>
<dbReference type="STRING" id="572478.Vdis_0216"/>
<reference evidence="9 10" key="1">
    <citation type="journal article" date="2010" name="Stand. Genomic Sci.">
        <title>Complete genome sequence of Vulcanisaeta distributa type strain (IC-017).</title>
        <authorList>
            <person name="Mavromatis K."/>
            <person name="Sikorski J."/>
            <person name="Pabst E."/>
            <person name="Teshima H."/>
            <person name="Lapidus A."/>
            <person name="Lucas S."/>
            <person name="Nolan M."/>
            <person name="Glavina Del Rio T."/>
            <person name="Cheng J.F."/>
            <person name="Bruce D."/>
            <person name="Goodwin L."/>
            <person name="Pitluck S."/>
            <person name="Liolios K."/>
            <person name="Ivanova N."/>
            <person name="Mikhailova N."/>
            <person name="Pati A."/>
            <person name="Chen A."/>
            <person name="Palaniappan K."/>
            <person name="Land M."/>
            <person name="Hauser L."/>
            <person name="Chang Y.J."/>
            <person name="Jeffries C.D."/>
            <person name="Rohde M."/>
            <person name="Spring S."/>
            <person name="Goker M."/>
            <person name="Wirth R."/>
            <person name="Woyke T."/>
            <person name="Bristow J."/>
            <person name="Eisen J.A."/>
            <person name="Markowitz V."/>
            <person name="Hugenholtz P."/>
            <person name="Klenk H.P."/>
            <person name="Kyrpides N.C."/>
        </authorList>
    </citation>
    <scope>NUCLEOTIDE SEQUENCE [LARGE SCALE GENOMIC DNA]</scope>
    <source>
        <strain evidence="10">DSM 14429 / JCM 11212 / NBRC 100878 / IC-017</strain>
    </source>
</reference>
<keyword evidence="5 9" id="KW-0456">Lyase</keyword>
<dbReference type="OrthoDB" id="21407at2157"/>
<dbReference type="Gene3D" id="3.40.50.1970">
    <property type="match status" value="1"/>
</dbReference>
<evidence type="ECO:0000256" key="2">
    <source>
        <dbReference type="ARBA" id="ARBA00001941"/>
    </source>
</evidence>
<dbReference type="InterPro" id="IPR050071">
    <property type="entry name" value="Dehydroquinate_synthase"/>
</dbReference>
<dbReference type="GO" id="GO:0009073">
    <property type="term" value="P:aromatic amino acid family biosynthetic process"/>
    <property type="evidence" value="ECO:0007669"/>
    <property type="project" value="InterPro"/>
</dbReference>
<dbReference type="GO" id="GO:0046872">
    <property type="term" value="F:metal ion binding"/>
    <property type="evidence" value="ECO:0007669"/>
    <property type="project" value="UniProtKB-KW"/>
</dbReference>
<keyword evidence="4" id="KW-0520">NAD</keyword>
<dbReference type="InterPro" id="IPR056179">
    <property type="entry name" value="DHQS_C"/>
</dbReference>
<evidence type="ECO:0000259" key="8">
    <source>
        <dbReference type="Pfam" id="PF24621"/>
    </source>
</evidence>
<dbReference type="KEGG" id="vdi:Vdis_0216"/>
<dbReference type="RefSeq" id="WP_013335353.1">
    <property type="nucleotide sequence ID" value="NC_014537.1"/>
</dbReference>
<feature type="domain" description="3-dehydroquinate synthase N-terminal" evidence="7">
    <location>
        <begin position="55"/>
        <end position="163"/>
    </location>
</feature>
<dbReference type="EC" id="4.2.3.4" evidence="9"/>
<keyword evidence="3" id="KW-0479">Metal-binding</keyword>
<dbReference type="Gene3D" id="1.20.1090.10">
    <property type="entry name" value="Dehydroquinate synthase-like - alpha domain"/>
    <property type="match status" value="1"/>
</dbReference>
<dbReference type="PANTHER" id="PTHR43622:SF1">
    <property type="entry name" value="3-DEHYDROQUINATE SYNTHASE"/>
    <property type="match status" value="1"/>
</dbReference>
<comment type="cofactor">
    <cofactor evidence="2">
        <name>Co(2+)</name>
        <dbReference type="ChEBI" id="CHEBI:48828"/>
    </cofactor>
</comment>
<reference evidence="10" key="2">
    <citation type="journal article" date="2010" name="Stand. Genomic Sci.">
        <title>Complete genome sequence of Vulcanisaeta distributa type strain (IC-017T).</title>
        <authorList>
            <person name="Mavromatis K."/>
            <person name="Sikorski J."/>
            <person name="Pabst E."/>
            <person name="Teshima H."/>
            <person name="Lapidus A."/>
            <person name="Lucas S."/>
            <person name="Nolan M."/>
            <person name="Glavina Del Rio T."/>
            <person name="Cheng J."/>
            <person name="Bruce D."/>
            <person name="Goodwin L."/>
            <person name="Pitluck S."/>
            <person name="Liolios K."/>
            <person name="Ivanova N."/>
            <person name="Mikhailova N."/>
            <person name="Pati A."/>
            <person name="Chen A."/>
            <person name="Palaniappan K."/>
            <person name="Land M."/>
            <person name="Hauser L."/>
            <person name="Chang Y."/>
            <person name="Jeffries C."/>
            <person name="Rohde M."/>
            <person name="Spring S."/>
            <person name="Goker M."/>
            <person name="Wirth R."/>
            <person name="Woyke T."/>
            <person name="Bristow J."/>
            <person name="Eisen J."/>
            <person name="Markowitz V."/>
            <person name="Hugenholtz P."/>
            <person name="Klenk H."/>
            <person name="Kyrpides N."/>
        </authorList>
    </citation>
    <scope>NUCLEOTIDE SEQUENCE [LARGE SCALE GENOMIC DNA]</scope>
    <source>
        <strain evidence="10">DSM 14429 / JCM 11212 / NBRC 100878 / IC-017</strain>
    </source>
</reference>